<accession>A0AAW0EH39</accession>
<comment type="caution">
    <text evidence="1">The sequence shown here is derived from an EMBL/GenBank/DDBJ whole genome shotgun (WGS) entry which is preliminary data.</text>
</comment>
<dbReference type="Proteomes" id="UP001362999">
    <property type="component" value="Unassembled WGS sequence"/>
</dbReference>
<name>A0AAW0EH39_9AGAR</name>
<keyword evidence="2" id="KW-1185">Reference proteome</keyword>
<evidence type="ECO:0000313" key="1">
    <source>
        <dbReference type="EMBL" id="KAK7064657.1"/>
    </source>
</evidence>
<dbReference type="AlphaFoldDB" id="A0AAW0EH39"/>
<evidence type="ECO:0000313" key="2">
    <source>
        <dbReference type="Proteomes" id="UP001362999"/>
    </source>
</evidence>
<protein>
    <submittedName>
        <fullName evidence="1">Uncharacterized protein</fullName>
    </submittedName>
</protein>
<organism evidence="1 2">
    <name type="scientific">Favolaschia claudopus</name>
    <dbReference type="NCBI Taxonomy" id="2862362"/>
    <lineage>
        <taxon>Eukaryota</taxon>
        <taxon>Fungi</taxon>
        <taxon>Dikarya</taxon>
        <taxon>Basidiomycota</taxon>
        <taxon>Agaricomycotina</taxon>
        <taxon>Agaricomycetes</taxon>
        <taxon>Agaricomycetidae</taxon>
        <taxon>Agaricales</taxon>
        <taxon>Marasmiineae</taxon>
        <taxon>Mycenaceae</taxon>
        <taxon>Favolaschia</taxon>
    </lineage>
</organism>
<proteinExistence type="predicted"/>
<dbReference type="EMBL" id="JAWWNJ010000001">
    <property type="protein sequence ID" value="KAK7064657.1"/>
    <property type="molecule type" value="Genomic_DNA"/>
</dbReference>
<reference evidence="1 2" key="1">
    <citation type="journal article" date="2024" name="J Genomics">
        <title>Draft genome sequencing and assembly of Favolaschia claudopus CIRM-BRFM 2984 isolated from oak limbs.</title>
        <authorList>
            <person name="Navarro D."/>
            <person name="Drula E."/>
            <person name="Chaduli D."/>
            <person name="Cazenave R."/>
            <person name="Ahrendt S."/>
            <person name="Wang J."/>
            <person name="Lipzen A."/>
            <person name="Daum C."/>
            <person name="Barry K."/>
            <person name="Grigoriev I.V."/>
            <person name="Favel A."/>
            <person name="Rosso M.N."/>
            <person name="Martin F."/>
        </authorList>
    </citation>
    <scope>NUCLEOTIDE SEQUENCE [LARGE SCALE GENOMIC DNA]</scope>
    <source>
        <strain evidence="1 2">CIRM-BRFM 2984</strain>
    </source>
</reference>
<sequence length="89" mass="9896">MSHLDPPFPSFSLVLSQDGSSSRGIIRYYTWTAVNDHDTIASGSNIAHIIPIYHNPAVAPTAHNPFAKIFDTIRKFLEKMITRVKAITS</sequence>
<gene>
    <name evidence="1" type="ORF">R3P38DRAFT_53663</name>
</gene>